<evidence type="ECO:0000313" key="11">
    <source>
        <dbReference type="Proteomes" id="UP000295781"/>
    </source>
</evidence>
<dbReference type="GO" id="GO:0003954">
    <property type="term" value="F:NADH dehydrogenase activity"/>
    <property type="evidence" value="ECO:0007669"/>
    <property type="project" value="TreeGrafter"/>
</dbReference>
<evidence type="ECO:0000256" key="4">
    <source>
        <dbReference type="ARBA" id="ARBA00023136"/>
    </source>
</evidence>
<dbReference type="GO" id="GO:0016020">
    <property type="term" value="C:membrane"/>
    <property type="evidence" value="ECO:0007669"/>
    <property type="project" value="UniProtKB-SubCell"/>
</dbReference>
<keyword evidence="10" id="KW-0560">Oxidoreductase</keyword>
<dbReference type="Pfam" id="PF00662">
    <property type="entry name" value="Proton_antipo_N"/>
    <property type="match status" value="1"/>
</dbReference>
<evidence type="ECO:0000256" key="5">
    <source>
        <dbReference type="RuleBase" id="RU000320"/>
    </source>
</evidence>
<evidence type="ECO:0000256" key="6">
    <source>
        <dbReference type="SAM" id="MobiDB-lite"/>
    </source>
</evidence>
<dbReference type="GO" id="GO:0008137">
    <property type="term" value="F:NADH dehydrogenase (ubiquinone) activity"/>
    <property type="evidence" value="ECO:0007669"/>
    <property type="project" value="InterPro"/>
</dbReference>
<comment type="subcellular location">
    <subcellularLocation>
        <location evidence="1">Endomembrane system</location>
        <topology evidence="1">Multi-pass membrane protein</topology>
    </subcellularLocation>
    <subcellularLocation>
        <location evidence="5">Membrane</location>
        <topology evidence="5">Multi-pass membrane protein</topology>
    </subcellularLocation>
</comment>
<dbReference type="GO" id="GO:0012505">
    <property type="term" value="C:endomembrane system"/>
    <property type="evidence" value="ECO:0007669"/>
    <property type="project" value="UniProtKB-SubCell"/>
</dbReference>
<protein>
    <submittedName>
        <fullName evidence="10">Oxidoreductase</fullName>
        <ecNumber evidence="10">1.-.-.-</ecNumber>
    </submittedName>
</protein>
<dbReference type="EC" id="1.-.-.-" evidence="10"/>
<feature type="region of interest" description="Disordered" evidence="6">
    <location>
        <begin position="447"/>
        <end position="487"/>
    </location>
</feature>
<feature type="transmembrane region" description="Helical" evidence="7">
    <location>
        <begin position="292"/>
        <end position="310"/>
    </location>
</feature>
<dbReference type="PANTHER" id="PTHR42829:SF2">
    <property type="entry name" value="NADH-UBIQUINONE OXIDOREDUCTASE CHAIN 5"/>
    <property type="match status" value="1"/>
</dbReference>
<dbReference type="Proteomes" id="UP000295781">
    <property type="component" value="Chromosome"/>
</dbReference>
<evidence type="ECO:0000256" key="2">
    <source>
        <dbReference type="ARBA" id="ARBA00022692"/>
    </source>
</evidence>
<dbReference type="InterPro" id="IPR001750">
    <property type="entry name" value="ND/Mrp_TM"/>
</dbReference>
<accession>A0A4P2Q290</accession>
<feature type="transmembrane region" description="Helical" evidence="7">
    <location>
        <begin position="43"/>
        <end position="67"/>
    </location>
</feature>
<evidence type="ECO:0000259" key="9">
    <source>
        <dbReference type="Pfam" id="PF00662"/>
    </source>
</evidence>
<dbReference type="GO" id="GO:0015990">
    <property type="term" value="P:electron transport coupled proton transport"/>
    <property type="evidence" value="ECO:0007669"/>
    <property type="project" value="TreeGrafter"/>
</dbReference>
<dbReference type="InterPro" id="IPR001516">
    <property type="entry name" value="Proton_antipo_N"/>
</dbReference>
<feature type="transmembrane region" description="Helical" evidence="7">
    <location>
        <begin position="87"/>
        <end position="110"/>
    </location>
</feature>
<feature type="transmembrane region" description="Helical" evidence="7">
    <location>
        <begin position="260"/>
        <end position="280"/>
    </location>
</feature>
<name>A0A4P2Q290_SORCE</name>
<feature type="transmembrane region" description="Helical" evidence="7">
    <location>
        <begin position="331"/>
        <end position="350"/>
    </location>
</feature>
<feature type="transmembrane region" description="Helical" evidence="7">
    <location>
        <begin position="148"/>
        <end position="168"/>
    </location>
</feature>
<proteinExistence type="predicted"/>
<feature type="transmembrane region" description="Helical" evidence="7">
    <location>
        <begin position="180"/>
        <end position="202"/>
    </location>
</feature>
<dbReference type="Pfam" id="PF00361">
    <property type="entry name" value="Proton_antipo_M"/>
    <property type="match status" value="1"/>
</dbReference>
<feature type="transmembrane region" description="Helical" evidence="7">
    <location>
        <begin position="6"/>
        <end position="31"/>
    </location>
</feature>
<evidence type="ECO:0000256" key="1">
    <source>
        <dbReference type="ARBA" id="ARBA00004127"/>
    </source>
</evidence>
<dbReference type="PRINTS" id="PR01434">
    <property type="entry name" value="NADHDHGNASE5"/>
</dbReference>
<feature type="compositionally biased region" description="Basic and acidic residues" evidence="6">
    <location>
        <begin position="447"/>
        <end position="460"/>
    </location>
</feature>
<dbReference type="GO" id="GO:0042773">
    <property type="term" value="P:ATP synthesis coupled electron transport"/>
    <property type="evidence" value="ECO:0007669"/>
    <property type="project" value="InterPro"/>
</dbReference>
<dbReference type="AlphaFoldDB" id="A0A4P2Q290"/>
<reference evidence="10 11" key="1">
    <citation type="submission" date="2015-09" db="EMBL/GenBank/DDBJ databases">
        <title>Sorangium comparison.</title>
        <authorList>
            <person name="Zaburannyi N."/>
            <person name="Bunk B."/>
            <person name="Overmann J."/>
            <person name="Mueller R."/>
        </authorList>
    </citation>
    <scope>NUCLEOTIDE SEQUENCE [LARGE SCALE GENOMIC DNA]</scope>
    <source>
        <strain evidence="10 11">So ceGT47</strain>
    </source>
</reference>
<organism evidence="10 11">
    <name type="scientific">Sorangium cellulosum</name>
    <name type="common">Polyangium cellulosum</name>
    <dbReference type="NCBI Taxonomy" id="56"/>
    <lineage>
        <taxon>Bacteria</taxon>
        <taxon>Pseudomonadati</taxon>
        <taxon>Myxococcota</taxon>
        <taxon>Polyangia</taxon>
        <taxon>Polyangiales</taxon>
        <taxon>Polyangiaceae</taxon>
        <taxon>Sorangium</taxon>
    </lineage>
</organism>
<dbReference type="PANTHER" id="PTHR42829">
    <property type="entry name" value="NADH-UBIQUINONE OXIDOREDUCTASE CHAIN 5"/>
    <property type="match status" value="1"/>
</dbReference>
<evidence type="ECO:0000256" key="7">
    <source>
        <dbReference type="SAM" id="Phobius"/>
    </source>
</evidence>
<feature type="compositionally biased region" description="Low complexity" evidence="6">
    <location>
        <begin position="461"/>
        <end position="479"/>
    </location>
</feature>
<keyword evidence="3 7" id="KW-1133">Transmembrane helix</keyword>
<evidence type="ECO:0000259" key="8">
    <source>
        <dbReference type="Pfam" id="PF00361"/>
    </source>
</evidence>
<gene>
    <name evidence="10" type="ORF">SOCEGT47_039420</name>
</gene>
<feature type="transmembrane region" description="Helical" evidence="7">
    <location>
        <begin position="122"/>
        <end position="142"/>
    </location>
</feature>
<feature type="domain" description="NADH-Ubiquinone oxidoreductase (complex I) chain 5 N-terminal" evidence="9">
    <location>
        <begin position="77"/>
        <end position="127"/>
    </location>
</feature>
<evidence type="ECO:0000256" key="3">
    <source>
        <dbReference type="ARBA" id="ARBA00022989"/>
    </source>
</evidence>
<feature type="transmembrane region" description="Helical" evidence="7">
    <location>
        <begin position="214"/>
        <end position="239"/>
    </location>
</feature>
<keyword evidence="4 7" id="KW-0472">Membrane</keyword>
<evidence type="ECO:0000313" key="10">
    <source>
        <dbReference type="EMBL" id="AUX23417.1"/>
    </source>
</evidence>
<sequence length="487" mass="50851">MLPDLVLGKLAALAVLSPAVAFAALGAFLLLLRTPSERVVSGVVQSSLAISLAASLVVWGSSVAAPYAFLPVELGHWFEASGYSFDVILLVDRLSATMMVLVSLIALVAGRFSVAYLHREAGFARFFLLLALFSTGMLALVSAGSIDLLFAGWEIVGVTSVLLVAFFHERAAPARAALRVYVTYRLCDVGLLVGVVLMHQIAGSTHFGEVFGGAAWPGTAAAIGAPGATALALCLFLAAMGKSAQFPLGSWLPRAMEGPTPSSALFYGAISIHAGVYLMLRAAPVLERSPAASAVVVVVGALTAVHGTLVGRVQADVKSALAYATMSQVGIMFVEIGLGLYWLALVHLFAHACLRCLQMLRSPSALRDAQEIRAAHAGDPLPLLGIAGRVLPAPLVRRAYWLALERFHLEALQQRFIAAPLVRLGQAVDRFERRWVAALSGVAERHPGAARDDGRAHGERAGAAATAGAPASVGVAASTVDAKGARS</sequence>
<dbReference type="InterPro" id="IPR003945">
    <property type="entry name" value="NU5C-like"/>
</dbReference>
<keyword evidence="2 5" id="KW-0812">Transmembrane</keyword>
<dbReference type="EMBL" id="CP012670">
    <property type="protein sequence ID" value="AUX23417.1"/>
    <property type="molecule type" value="Genomic_DNA"/>
</dbReference>
<dbReference type="RefSeq" id="WP_242516349.1">
    <property type="nucleotide sequence ID" value="NZ_CP012670.1"/>
</dbReference>
<feature type="domain" description="NADH:quinone oxidoreductase/Mrp antiporter transmembrane" evidence="8">
    <location>
        <begin position="146"/>
        <end position="366"/>
    </location>
</feature>